<gene>
    <name evidence="1" type="ORF">LCGC14_3022030</name>
</gene>
<proteinExistence type="predicted"/>
<dbReference type="GO" id="GO:0000287">
    <property type="term" value="F:magnesium ion binding"/>
    <property type="evidence" value="ECO:0007669"/>
    <property type="project" value="InterPro"/>
</dbReference>
<protein>
    <submittedName>
        <fullName evidence="1">Uncharacterized protein</fullName>
    </submittedName>
</protein>
<dbReference type="Pfam" id="PF05866">
    <property type="entry name" value="RusA"/>
    <property type="match status" value="1"/>
</dbReference>
<dbReference type="InterPro" id="IPR036614">
    <property type="entry name" value="RusA-like_sf"/>
</dbReference>
<comment type="caution">
    <text evidence="1">The sequence shown here is derived from an EMBL/GenBank/DDBJ whole genome shotgun (WGS) entry which is preliminary data.</text>
</comment>
<dbReference type="GO" id="GO:0006310">
    <property type="term" value="P:DNA recombination"/>
    <property type="evidence" value="ECO:0007669"/>
    <property type="project" value="InterPro"/>
</dbReference>
<dbReference type="InterPro" id="IPR008822">
    <property type="entry name" value="Endonuclease_RusA-like"/>
</dbReference>
<evidence type="ECO:0000313" key="1">
    <source>
        <dbReference type="EMBL" id="KKK60670.1"/>
    </source>
</evidence>
<reference evidence="1" key="1">
    <citation type="journal article" date="2015" name="Nature">
        <title>Complex archaea that bridge the gap between prokaryotes and eukaryotes.</title>
        <authorList>
            <person name="Spang A."/>
            <person name="Saw J.H."/>
            <person name="Jorgensen S.L."/>
            <person name="Zaremba-Niedzwiedzka K."/>
            <person name="Martijn J."/>
            <person name="Lind A.E."/>
            <person name="van Eijk R."/>
            <person name="Schleper C."/>
            <person name="Guy L."/>
            <person name="Ettema T.J."/>
        </authorList>
    </citation>
    <scope>NUCLEOTIDE SEQUENCE</scope>
</reference>
<organism evidence="1">
    <name type="scientific">marine sediment metagenome</name>
    <dbReference type="NCBI Taxonomy" id="412755"/>
    <lineage>
        <taxon>unclassified sequences</taxon>
        <taxon>metagenomes</taxon>
        <taxon>ecological metagenomes</taxon>
    </lineage>
</organism>
<sequence>MPEYPPLWIPGHPRPKGSWTPGRNKKSGKIFFRHASSKTATWCKHAKEVVTKKWRGPLIAGPVGLRFKFFLPKLKTVIRPYPTGAKEGDQDKLIRAIYDAMTGVVYVDDCQVVDSTESKRYTDGEPGVEVIVYDDY</sequence>
<dbReference type="Gene3D" id="3.30.1330.70">
    <property type="entry name" value="Holliday junction resolvase RusA"/>
    <property type="match status" value="1"/>
</dbReference>
<name>A0A0F8XI10_9ZZZZ</name>
<accession>A0A0F8XI10</accession>
<dbReference type="AlphaFoldDB" id="A0A0F8XI10"/>
<dbReference type="EMBL" id="LAZR01062853">
    <property type="protein sequence ID" value="KKK60670.1"/>
    <property type="molecule type" value="Genomic_DNA"/>
</dbReference>
<dbReference type="GO" id="GO:0006281">
    <property type="term" value="P:DNA repair"/>
    <property type="evidence" value="ECO:0007669"/>
    <property type="project" value="InterPro"/>
</dbReference>
<dbReference type="SUPFAM" id="SSF103084">
    <property type="entry name" value="Holliday junction resolvase RusA"/>
    <property type="match status" value="1"/>
</dbReference>